<dbReference type="Proteomes" id="UP000092993">
    <property type="component" value="Unassembled WGS sequence"/>
</dbReference>
<evidence type="ECO:0000256" key="1">
    <source>
        <dbReference type="SAM" id="MobiDB-lite"/>
    </source>
</evidence>
<protein>
    <submittedName>
        <fullName evidence="3">Uncharacterized protein</fullName>
    </submittedName>
</protein>
<dbReference type="EMBL" id="LUGG01000020">
    <property type="protein sequence ID" value="OBZ68454.1"/>
    <property type="molecule type" value="Genomic_DNA"/>
</dbReference>
<feature type="transmembrane region" description="Helical" evidence="2">
    <location>
        <begin position="12"/>
        <end position="32"/>
    </location>
</feature>
<keyword evidence="2" id="KW-0472">Membrane</keyword>
<organism evidence="3 4">
    <name type="scientific">Grifola frondosa</name>
    <name type="common">Maitake</name>
    <name type="synonym">Polyporus frondosus</name>
    <dbReference type="NCBI Taxonomy" id="5627"/>
    <lineage>
        <taxon>Eukaryota</taxon>
        <taxon>Fungi</taxon>
        <taxon>Dikarya</taxon>
        <taxon>Basidiomycota</taxon>
        <taxon>Agaricomycotina</taxon>
        <taxon>Agaricomycetes</taxon>
        <taxon>Polyporales</taxon>
        <taxon>Grifolaceae</taxon>
        <taxon>Grifola</taxon>
    </lineage>
</organism>
<keyword evidence="2" id="KW-1133">Transmembrane helix</keyword>
<proteinExistence type="predicted"/>
<feature type="region of interest" description="Disordered" evidence="1">
    <location>
        <begin position="129"/>
        <end position="149"/>
    </location>
</feature>
<dbReference type="STRING" id="5627.A0A1C7M015"/>
<comment type="caution">
    <text evidence="3">The sequence shown here is derived from an EMBL/GenBank/DDBJ whole genome shotgun (WGS) entry which is preliminary data.</text>
</comment>
<evidence type="ECO:0000256" key="2">
    <source>
        <dbReference type="SAM" id="Phobius"/>
    </source>
</evidence>
<keyword evidence="2" id="KW-0812">Transmembrane</keyword>
<gene>
    <name evidence="3" type="ORF">A0H81_11548</name>
</gene>
<evidence type="ECO:0000313" key="3">
    <source>
        <dbReference type="EMBL" id="OBZ68454.1"/>
    </source>
</evidence>
<reference evidence="3 4" key="1">
    <citation type="submission" date="2016-03" db="EMBL/GenBank/DDBJ databases">
        <title>Whole genome sequencing of Grifola frondosa 9006-11.</title>
        <authorList>
            <person name="Min B."/>
            <person name="Park H."/>
            <person name="Kim J.-G."/>
            <person name="Cho H."/>
            <person name="Oh Y.-L."/>
            <person name="Kong W.-S."/>
            <person name="Choi I.-G."/>
        </authorList>
    </citation>
    <scope>NUCLEOTIDE SEQUENCE [LARGE SCALE GENOMIC DNA]</scope>
    <source>
        <strain evidence="3 4">9006-11</strain>
    </source>
</reference>
<dbReference type="OrthoDB" id="3044497at2759"/>
<name>A0A1C7M015_GRIFR</name>
<evidence type="ECO:0000313" key="4">
    <source>
        <dbReference type="Proteomes" id="UP000092993"/>
    </source>
</evidence>
<keyword evidence="4" id="KW-1185">Reference proteome</keyword>
<dbReference type="AlphaFoldDB" id="A0A1C7M015"/>
<sequence length="185" mass="20008">MHPFFRDDLALVGAAVFSFGIASVILSVAAIFGQRRSDFVVVGSPAIAVKVARFERRTEGRHAVVIFDDYVSAPMLLTKGVKQGCPESGVAFILYNAPILEHANTRDNELSLGFVDDVAYLAGAPSFPRAVQQASPPDRKGRPAQVSPLPNARRDCYALPYVLPRVRANSTETYEDAIGAAYPRG</sequence>
<accession>A0A1C7M015</accession>